<gene>
    <name evidence="2" type="ORF">GCM10008939_05250</name>
</gene>
<sequence length="133" mass="13758">MGEGAGRGADGTRRGAGVTRAGMPAPRSDASGHRGVRRGLVRLDLLSMTSPPGRDALRSGGLLRAGRRANGNGAPQRVCWDAPQVCVSVVPPNFAALPGIPGEAGLVVTLCRGASGRVYCAPRGGRFFRRRGR</sequence>
<dbReference type="Proteomes" id="UP000635726">
    <property type="component" value="Unassembled WGS sequence"/>
</dbReference>
<proteinExistence type="predicted"/>
<comment type="caution">
    <text evidence="2">The sequence shown here is derived from an EMBL/GenBank/DDBJ whole genome shotgun (WGS) entry which is preliminary data.</text>
</comment>
<feature type="region of interest" description="Disordered" evidence="1">
    <location>
        <begin position="1"/>
        <end position="36"/>
    </location>
</feature>
<keyword evidence="3" id="KW-1185">Reference proteome</keyword>
<name>A0A917P6T0_9DEIO</name>
<evidence type="ECO:0000313" key="3">
    <source>
        <dbReference type="Proteomes" id="UP000635726"/>
    </source>
</evidence>
<evidence type="ECO:0000313" key="2">
    <source>
        <dbReference type="EMBL" id="GGJ64308.1"/>
    </source>
</evidence>
<dbReference type="EMBL" id="BMOE01000001">
    <property type="protein sequence ID" value="GGJ64308.1"/>
    <property type="molecule type" value="Genomic_DNA"/>
</dbReference>
<protein>
    <submittedName>
        <fullName evidence="2">Uncharacterized protein</fullName>
    </submittedName>
</protein>
<reference evidence="2" key="1">
    <citation type="journal article" date="2014" name="Int. J. Syst. Evol. Microbiol.">
        <title>Complete genome sequence of Corynebacterium casei LMG S-19264T (=DSM 44701T), isolated from a smear-ripened cheese.</title>
        <authorList>
            <consortium name="US DOE Joint Genome Institute (JGI-PGF)"/>
            <person name="Walter F."/>
            <person name="Albersmeier A."/>
            <person name="Kalinowski J."/>
            <person name="Ruckert C."/>
        </authorList>
    </citation>
    <scope>NUCLEOTIDE SEQUENCE</scope>
    <source>
        <strain evidence="2">JCM 14371</strain>
    </source>
</reference>
<evidence type="ECO:0000256" key="1">
    <source>
        <dbReference type="SAM" id="MobiDB-lite"/>
    </source>
</evidence>
<accession>A0A917P6T0</accession>
<organism evidence="2 3">
    <name type="scientific">Deinococcus aquiradiocola</name>
    <dbReference type="NCBI Taxonomy" id="393059"/>
    <lineage>
        <taxon>Bacteria</taxon>
        <taxon>Thermotogati</taxon>
        <taxon>Deinococcota</taxon>
        <taxon>Deinococci</taxon>
        <taxon>Deinococcales</taxon>
        <taxon>Deinococcaceae</taxon>
        <taxon>Deinococcus</taxon>
    </lineage>
</organism>
<dbReference type="AlphaFoldDB" id="A0A917P6T0"/>
<reference evidence="2" key="2">
    <citation type="submission" date="2020-09" db="EMBL/GenBank/DDBJ databases">
        <authorList>
            <person name="Sun Q."/>
            <person name="Ohkuma M."/>
        </authorList>
    </citation>
    <scope>NUCLEOTIDE SEQUENCE</scope>
    <source>
        <strain evidence="2">JCM 14371</strain>
    </source>
</reference>